<dbReference type="Proteomes" id="UP000887565">
    <property type="component" value="Unplaced"/>
</dbReference>
<keyword evidence="1" id="KW-1185">Reference proteome</keyword>
<evidence type="ECO:0000313" key="1">
    <source>
        <dbReference type="Proteomes" id="UP000887565"/>
    </source>
</evidence>
<dbReference type="AlphaFoldDB" id="A0A915JKK9"/>
<proteinExistence type="predicted"/>
<name>A0A915JKK9_ROMCU</name>
<dbReference type="WBParaSite" id="nRc.2.0.1.t26705-RA">
    <property type="protein sequence ID" value="nRc.2.0.1.t26705-RA"/>
    <property type="gene ID" value="nRc.2.0.1.g26705"/>
</dbReference>
<protein>
    <submittedName>
        <fullName evidence="2">Uncharacterized protein</fullName>
    </submittedName>
</protein>
<accession>A0A915JKK9</accession>
<sequence length="131" mass="15091">MKHRNDSYPYYILFRKIFYIKFCDLCRLDWLGDITFTMTCLLPFFDFTVVNDGLASVEIMLNDCIDAFAFGSVFDRSIAFQRKVKSPTDADCRRSPGFVRRQLVILTNESAIGRIADCSRFSIWSATVVAL</sequence>
<organism evidence="1 2">
    <name type="scientific">Romanomermis culicivorax</name>
    <name type="common">Nematode worm</name>
    <dbReference type="NCBI Taxonomy" id="13658"/>
    <lineage>
        <taxon>Eukaryota</taxon>
        <taxon>Metazoa</taxon>
        <taxon>Ecdysozoa</taxon>
        <taxon>Nematoda</taxon>
        <taxon>Enoplea</taxon>
        <taxon>Dorylaimia</taxon>
        <taxon>Mermithida</taxon>
        <taxon>Mermithoidea</taxon>
        <taxon>Mermithidae</taxon>
        <taxon>Romanomermis</taxon>
    </lineage>
</organism>
<evidence type="ECO:0000313" key="2">
    <source>
        <dbReference type="WBParaSite" id="nRc.2.0.1.t26705-RA"/>
    </source>
</evidence>
<reference evidence="2" key="1">
    <citation type="submission" date="2022-11" db="UniProtKB">
        <authorList>
            <consortium name="WormBaseParasite"/>
        </authorList>
    </citation>
    <scope>IDENTIFICATION</scope>
</reference>